<evidence type="ECO:0000313" key="3">
    <source>
        <dbReference type="Proteomes" id="UP001595705"/>
    </source>
</evidence>
<evidence type="ECO:0000313" key="2">
    <source>
        <dbReference type="EMBL" id="MFC3715045.1"/>
    </source>
</evidence>
<proteinExistence type="predicted"/>
<protein>
    <submittedName>
        <fullName evidence="2">Uncharacterized protein</fullName>
    </submittedName>
</protein>
<dbReference type="EMBL" id="JBHRYA010000001">
    <property type="protein sequence ID" value="MFC3715045.1"/>
    <property type="molecule type" value="Genomic_DNA"/>
</dbReference>
<accession>A0ABV7XFX5</accession>
<name>A0ABV7XFX5_9GAMM</name>
<feature type="region of interest" description="Disordered" evidence="1">
    <location>
        <begin position="64"/>
        <end position="86"/>
    </location>
</feature>
<dbReference type="RefSeq" id="WP_386742061.1">
    <property type="nucleotide sequence ID" value="NZ_JBHRYA010000001.1"/>
</dbReference>
<organism evidence="2 3">
    <name type="scientific">Luteimonas soli</name>
    <dbReference type="NCBI Taxonomy" id="1648966"/>
    <lineage>
        <taxon>Bacteria</taxon>
        <taxon>Pseudomonadati</taxon>
        <taxon>Pseudomonadota</taxon>
        <taxon>Gammaproteobacteria</taxon>
        <taxon>Lysobacterales</taxon>
        <taxon>Lysobacteraceae</taxon>
        <taxon>Luteimonas</taxon>
    </lineage>
</organism>
<feature type="region of interest" description="Disordered" evidence="1">
    <location>
        <begin position="1"/>
        <end position="44"/>
    </location>
</feature>
<reference evidence="3" key="1">
    <citation type="journal article" date="2019" name="Int. J. Syst. Evol. Microbiol.">
        <title>The Global Catalogue of Microorganisms (GCM) 10K type strain sequencing project: providing services to taxonomists for standard genome sequencing and annotation.</title>
        <authorList>
            <consortium name="The Broad Institute Genomics Platform"/>
            <consortium name="The Broad Institute Genome Sequencing Center for Infectious Disease"/>
            <person name="Wu L."/>
            <person name="Ma J."/>
        </authorList>
    </citation>
    <scope>NUCLEOTIDE SEQUENCE [LARGE SCALE GENOMIC DNA]</scope>
    <source>
        <strain evidence="3">KCTC 42441</strain>
    </source>
</reference>
<keyword evidence="3" id="KW-1185">Reference proteome</keyword>
<sequence length="86" mass="8712">MSIVDASDEPGATRAGGPSGTTAGGNPFRSRLCSATPGPLADRSADECWDAKLRDGSDIDRLVLEGPPGGEPDGRVELVSTGKTDA</sequence>
<evidence type="ECO:0000256" key="1">
    <source>
        <dbReference type="SAM" id="MobiDB-lite"/>
    </source>
</evidence>
<dbReference type="Proteomes" id="UP001595705">
    <property type="component" value="Unassembled WGS sequence"/>
</dbReference>
<gene>
    <name evidence="2" type="ORF">ACFONC_02615</name>
</gene>
<comment type="caution">
    <text evidence="2">The sequence shown here is derived from an EMBL/GenBank/DDBJ whole genome shotgun (WGS) entry which is preliminary data.</text>
</comment>